<keyword evidence="1" id="KW-0285">Flavoprotein</keyword>
<accession>A0A9X7JKT3</accession>
<proteinExistence type="predicted"/>
<evidence type="ECO:0000256" key="3">
    <source>
        <dbReference type="ARBA" id="ARBA00023002"/>
    </source>
</evidence>
<dbReference type="AlphaFoldDB" id="A0A9X7JKT3"/>
<evidence type="ECO:0000313" key="6">
    <source>
        <dbReference type="EMBL" id="PSJ25535.1"/>
    </source>
</evidence>
<dbReference type="EMBL" id="PXWG01000115">
    <property type="protein sequence ID" value="PSJ25535.1"/>
    <property type="molecule type" value="Genomic_DNA"/>
</dbReference>
<keyword evidence="7" id="KW-1185">Reference proteome</keyword>
<reference evidence="6 7" key="1">
    <citation type="submission" date="2018-03" db="EMBL/GenBank/DDBJ databases">
        <title>Chitinolytic properties of Streptosporangium nondiastaticum TBG75A20.</title>
        <authorList>
            <person name="Gayathri V."/>
            <person name="Shiburaj S."/>
        </authorList>
    </citation>
    <scope>NUCLEOTIDE SEQUENCE [LARGE SCALE GENOMIC DNA]</scope>
    <source>
        <strain evidence="6 7">TBG75A20</strain>
    </source>
</reference>
<dbReference type="GO" id="GO:0016491">
    <property type="term" value="F:oxidoreductase activity"/>
    <property type="evidence" value="ECO:0007669"/>
    <property type="project" value="UniProtKB-KW"/>
</dbReference>
<feature type="domain" description="NADPH-dependent FMN reductase-like" evidence="5">
    <location>
        <begin position="92"/>
        <end position="233"/>
    </location>
</feature>
<gene>
    <name evidence="6" type="ORF">B7P34_27705</name>
</gene>
<dbReference type="Proteomes" id="UP000242427">
    <property type="component" value="Unassembled WGS sequence"/>
</dbReference>
<feature type="compositionally biased region" description="Low complexity" evidence="4">
    <location>
        <begin position="33"/>
        <end position="50"/>
    </location>
</feature>
<comment type="caution">
    <text evidence="6">The sequence shown here is derived from an EMBL/GenBank/DDBJ whole genome shotgun (WGS) entry which is preliminary data.</text>
</comment>
<evidence type="ECO:0000313" key="7">
    <source>
        <dbReference type="Proteomes" id="UP000242427"/>
    </source>
</evidence>
<evidence type="ECO:0000256" key="1">
    <source>
        <dbReference type="ARBA" id="ARBA00022630"/>
    </source>
</evidence>
<dbReference type="Pfam" id="PF03358">
    <property type="entry name" value="FMN_red"/>
    <property type="match status" value="1"/>
</dbReference>
<protein>
    <recommendedName>
        <fullName evidence="5">NADPH-dependent FMN reductase-like domain-containing protein</fullName>
    </recommendedName>
</protein>
<feature type="compositionally biased region" description="Basic and acidic residues" evidence="4">
    <location>
        <begin position="53"/>
        <end position="67"/>
    </location>
</feature>
<dbReference type="InterPro" id="IPR051814">
    <property type="entry name" value="NAD(P)H-dep_FMN_reductase"/>
</dbReference>
<dbReference type="InterPro" id="IPR005025">
    <property type="entry name" value="FMN_Rdtase-like_dom"/>
</dbReference>
<organism evidence="6 7">
    <name type="scientific">Streptosporangium nondiastaticum</name>
    <dbReference type="NCBI Taxonomy" id="35764"/>
    <lineage>
        <taxon>Bacteria</taxon>
        <taxon>Bacillati</taxon>
        <taxon>Actinomycetota</taxon>
        <taxon>Actinomycetes</taxon>
        <taxon>Streptosporangiales</taxon>
        <taxon>Streptosporangiaceae</taxon>
        <taxon>Streptosporangium</taxon>
    </lineage>
</organism>
<evidence type="ECO:0000256" key="4">
    <source>
        <dbReference type="SAM" id="MobiDB-lite"/>
    </source>
</evidence>
<evidence type="ECO:0000259" key="5">
    <source>
        <dbReference type="Pfam" id="PF03358"/>
    </source>
</evidence>
<evidence type="ECO:0000256" key="2">
    <source>
        <dbReference type="ARBA" id="ARBA00022643"/>
    </source>
</evidence>
<dbReference type="PANTHER" id="PTHR43408">
    <property type="entry name" value="FMN REDUCTASE (NADPH)"/>
    <property type="match status" value="1"/>
</dbReference>
<sequence length="292" mass="30445">MHPGDHRPGARRARRHRRGGGARRPRDGRGDAARAPGAAGAPGPRQLRPARLPHHDGRHGGRGEEGGGRGARPRAGEGRGRPGGGRVTRFRTLCVAGSPSRGSHTRALVAHVGRLLERRGSETSLADLAELGLPPSHPGHYWSPEPHPVARAREFIDAVRASDALVLGTPVYHSGYSGLLKSAVDLLPRDAFEGRAVALVSHAGGPRGSAGACEQLRQVVKALGGWAVPLQVSTVTADFAGNPAGDFTSGRRTLDEAGPVHARCEELADQLAVFTRAMRGAGALEDRAGAAA</sequence>
<keyword evidence="3" id="KW-0560">Oxidoreductase</keyword>
<name>A0A9X7JKT3_9ACTN</name>
<dbReference type="InterPro" id="IPR029039">
    <property type="entry name" value="Flavoprotein-like_sf"/>
</dbReference>
<dbReference type="PANTHER" id="PTHR43408:SF2">
    <property type="entry name" value="FMN REDUCTASE (NADPH)"/>
    <property type="match status" value="1"/>
</dbReference>
<keyword evidence="2" id="KW-0288">FMN</keyword>
<dbReference type="SUPFAM" id="SSF52218">
    <property type="entry name" value="Flavoproteins"/>
    <property type="match status" value="1"/>
</dbReference>
<feature type="compositionally biased region" description="Basic residues" evidence="4">
    <location>
        <begin position="9"/>
        <end position="23"/>
    </location>
</feature>
<dbReference type="OrthoDB" id="9812295at2"/>
<dbReference type="Gene3D" id="3.40.50.360">
    <property type="match status" value="1"/>
</dbReference>
<feature type="region of interest" description="Disordered" evidence="4">
    <location>
        <begin position="1"/>
        <end position="87"/>
    </location>
</feature>